<dbReference type="HOGENOM" id="CLU_108612_0_0_1"/>
<feature type="region of interest" description="Disordered" evidence="1">
    <location>
        <begin position="1"/>
        <end position="41"/>
    </location>
</feature>
<dbReference type="EMBL" id="CDHN01000001">
    <property type="protein sequence ID" value="CEJ81205.1"/>
    <property type="molecule type" value="Genomic_DNA"/>
</dbReference>
<dbReference type="SUPFAM" id="SSF57959">
    <property type="entry name" value="Leucine zipper domain"/>
    <property type="match status" value="1"/>
</dbReference>
<dbReference type="AlphaFoldDB" id="A0A0A1T569"/>
<dbReference type="OrthoDB" id="4759407at2759"/>
<protein>
    <recommendedName>
        <fullName evidence="2">BZIP domain-containing protein</fullName>
    </recommendedName>
</protein>
<evidence type="ECO:0000256" key="1">
    <source>
        <dbReference type="SAM" id="MobiDB-lite"/>
    </source>
</evidence>
<dbReference type="GO" id="GO:0003700">
    <property type="term" value="F:DNA-binding transcription factor activity"/>
    <property type="evidence" value="ECO:0007669"/>
    <property type="project" value="InterPro"/>
</dbReference>
<sequence>MCKKAKGSGEMSEKRRQQNRESQRRYRERQKAGSKEESVDTDLSSLIDLEMEGIWPVSPSNHAVLNEGVSHSNRLLLDILSDADEMGYRESFHPTTPTVPLGRDRSLSISSPAVAPFEASLETFISDYTFNSNSHALLFSGHGHHRTASTPASNTGHSLSDVTPQTSRAVEMILDVERLYNFGVEIGILPEDAESRRLLQRMRHQFAYLAASRANGAGTGAN</sequence>
<evidence type="ECO:0000259" key="2">
    <source>
        <dbReference type="PROSITE" id="PS00036"/>
    </source>
</evidence>
<dbReference type="InterPro" id="IPR046347">
    <property type="entry name" value="bZIP_sf"/>
</dbReference>
<evidence type="ECO:0000313" key="4">
    <source>
        <dbReference type="Proteomes" id="UP000039046"/>
    </source>
</evidence>
<accession>A0A0A1T569</accession>
<feature type="domain" description="BZIP" evidence="2">
    <location>
        <begin position="14"/>
        <end position="29"/>
    </location>
</feature>
<evidence type="ECO:0000313" key="3">
    <source>
        <dbReference type="EMBL" id="CEJ81205.1"/>
    </source>
</evidence>
<reference evidence="3 4" key="1">
    <citation type="journal article" date="2015" name="Genome Announc.">
        <title>Draft Genome Sequence and Gene Annotation of the Entomopathogenic Fungus Verticillium hemipterigenum.</title>
        <authorList>
            <person name="Horn F."/>
            <person name="Habel A."/>
            <person name="Scharf D.H."/>
            <person name="Dworschak J."/>
            <person name="Brakhage A.A."/>
            <person name="Guthke R."/>
            <person name="Hertweck C."/>
            <person name="Linde J."/>
        </authorList>
    </citation>
    <scope>NUCLEOTIDE SEQUENCE [LARGE SCALE GENOMIC DNA]</scope>
</reference>
<dbReference type="CDD" id="cd14688">
    <property type="entry name" value="bZIP_YAP"/>
    <property type="match status" value="1"/>
</dbReference>
<feature type="compositionally biased region" description="Basic and acidic residues" evidence="1">
    <location>
        <begin position="11"/>
        <end position="38"/>
    </location>
</feature>
<dbReference type="PROSITE" id="PS00036">
    <property type="entry name" value="BZIP_BASIC"/>
    <property type="match status" value="1"/>
</dbReference>
<gene>
    <name evidence="3" type="ORF">VHEMI01348</name>
</gene>
<organism evidence="3 4">
    <name type="scientific">[Torrubiella] hemipterigena</name>
    <dbReference type="NCBI Taxonomy" id="1531966"/>
    <lineage>
        <taxon>Eukaryota</taxon>
        <taxon>Fungi</taxon>
        <taxon>Dikarya</taxon>
        <taxon>Ascomycota</taxon>
        <taxon>Pezizomycotina</taxon>
        <taxon>Sordariomycetes</taxon>
        <taxon>Hypocreomycetidae</taxon>
        <taxon>Hypocreales</taxon>
        <taxon>Clavicipitaceae</taxon>
        <taxon>Clavicipitaceae incertae sedis</taxon>
        <taxon>'Torrubiella' clade</taxon>
    </lineage>
</organism>
<name>A0A0A1T569_9HYPO</name>
<dbReference type="InterPro" id="IPR004827">
    <property type="entry name" value="bZIP"/>
</dbReference>
<proteinExistence type="predicted"/>
<dbReference type="Proteomes" id="UP000039046">
    <property type="component" value="Unassembled WGS sequence"/>
</dbReference>
<keyword evidence="4" id="KW-1185">Reference proteome</keyword>